<dbReference type="OrthoDB" id="10263628at2759"/>
<dbReference type="GO" id="GO:1990380">
    <property type="term" value="F:K48-linked deubiquitinase activity"/>
    <property type="evidence" value="ECO:0007669"/>
    <property type="project" value="InterPro"/>
</dbReference>
<dbReference type="GeneID" id="27687829"/>
<sequence length="574" mass="63765">MTLIPITTPQPPAPSIRDSTTRILSISLVRTYLSDLRLKKTVKVLLHELSEQQGVAANELGILKRREVERALGSRPKEEFLLETLVELARANGVAGRATSDSQPDTMKSGHIAERSRISSESLSAPTSRVKQVASRKPMSTRIEIASPPSPRSPMRYDPSPKQTLNSTQHFARKSLTHQEFASSTQSRQKDSTNVDMHSSKPINSDRRPGSKPQRHNANDIEITSISPTHSDTELDFNPLSNPPPLPTNPTPLTHAESQTLHNLLWDRQKPPPAWLTATLTLNTNPSLPYGLVQTKGGPCGVLAGIQASLIKVLVERGRDVCRVSRKEAEEALWRGVAEVLWRAGGERFGRVVVGILQTPTPTPTPLNLTLHTLTTLPNLTIFLIHHRPHHLLPLLYSLLLTHTPTLLQTEMDDPSTPLIATHGYCTQDLVNLILTGQAVSNVFNGTQQTDGYVMKGVQNTPPTGFLSLFESYGTIRVGSFYKFPKYPIWTIHSESHYTTLFSPTALDEYQKTLELIYYDGLANQDGEIRIRVICGEGIVDSEHDTELIPPLERCVRTRWKGARVEWVGCEPIL</sequence>
<dbReference type="PANTHER" id="PTHR12473">
    <property type="entry name" value="UBIQUITIN CARBOXYL-TERMINAL HYDROLASE MINDY-4-RELATED"/>
    <property type="match status" value="1"/>
</dbReference>
<accession>A0A0L0HG34</accession>
<proteinExistence type="inferred from homology"/>
<feature type="compositionally biased region" description="Polar residues" evidence="2">
    <location>
        <begin position="119"/>
        <end position="130"/>
    </location>
</feature>
<dbReference type="PANTHER" id="PTHR12473:SF8">
    <property type="entry name" value="UBIQUITIN CARBOXYL-TERMINAL HYDROLASE MINDY-4-RELATED"/>
    <property type="match status" value="1"/>
</dbReference>
<dbReference type="SMART" id="SM01174">
    <property type="entry name" value="DUF4205"/>
    <property type="match status" value="1"/>
</dbReference>
<comment type="similarity">
    <text evidence="1">Belongs to the MINDY deubiquitinase family. FAM188 subfamily.</text>
</comment>
<dbReference type="VEuPathDB" id="FungiDB:SPPG_04377"/>
<dbReference type="InParanoid" id="A0A0L0HG34"/>
<gene>
    <name evidence="4" type="ORF">SPPG_04377</name>
</gene>
<feature type="compositionally biased region" description="Polar residues" evidence="2">
    <location>
        <begin position="178"/>
        <end position="187"/>
    </location>
</feature>
<dbReference type="eggNOG" id="KOG2871">
    <property type="taxonomic scope" value="Eukaryota"/>
</dbReference>
<evidence type="ECO:0000256" key="1">
    <source>
        <dbReference type="ARBA" id="ARBA00011074"/>
    </source>
</evidence>
<evidence type="ECO:0000259" key="3">
    <source>
        <dbReference type="SMART" id="SM01174"/>
    </source>
</evidence>
<feature type="domain" description="Deubiquitinating enzyme MINDY-3/4 conserved" evidence="3">
    <location>
        <begin position="262"/>
        <end position="569"/>
    </location>
</feature>
<dbReference type="AlphaFoldDB" id="A0A0L0HG34"/>
<feature type="compositionally biased region" description="Polar residues" evidence="2">
    <location>
        <begin position="194"/>
        <end position="203"/>
    </location>
</feature>
<dbReference type="EMBL" id="KQ257456">
    <property type="protein sequence ID" value="KND00033.1"/>
    <property type="molecule type" value="Genomic_DNA"/>
</dbReference>
<dbReference type="GO" id="GO:0071108">
    <property type="term" value="P:protein K48-linked deubiquitination"/>
    <property type="evidence" value="ECO:0007669"/>
    <property type="project" value="InterPro"/>
</dbReference>
<evidence type="ECO:0000313" key="5">
    <source>
        <dbReference type="Proteomes" id="UP000053201"/>
    </source>
</evidence>
<dbReference type="InterPro" id="IPR039785">
    <property type="entry name" value="MINY3/4"/>
</dbReference>
<keyword evidence="5" id="KW-1185">Reference proteome</keyword>
<dbReference type="Proteomes" id="UP000053201">
    <property type="component" value="Unassembled WGS sequence"/>
</dbReference>
<dbReference type="GO" id="GO:0004843">
    <property type="term" value="F:cysteine-type deubiquitinase activity"/>
    <property type="evidence" value="ECO:0007669"/>
    <property type="project" value="UniProtKB-EC"/>
</dbReference>
<dbReference type="RefSeq" id="XP_016608072.1">
    <property type="nucleotide sequence ID" value="XM_016752617.1"/>
</dbReference>
<name>A0A0L0HG34_SPIPD</name>
<feature type="region of interest" description="Disordered" evidence="2">
    <location>
        <begin position="94"/>
        <end position="165"/>
    </location>
</feature>
<feature type="region of interest" description="Disordered" evidence="2">
    <location>
        <begin position="177"/>
        <end position="248"/>
    </location>
</feature>
<dbReference type="GO" id="GO:0006508">
    <property type="term" value="P:proteolysis"/>
    <property type="evidence" value="ECO:0007669"/>
    <property type="project" value="UniProtKB-KW"/>
</dbReference>
<evidence type="ECO:0000256" key="2">
    <source>
        <dbReference type="SAM" id="MobiDB-lite"/>
    </source>
</evidence>
<protein>
    <recommendedName>
        <fullName evidence="3">Deubiquitinating enzyme MINDY-3/4 conserved domain-containing protein</fullName>
    </recommendedName>
</protein>
<organism evidence="4 5">
    <name type="scientific">Spizellomyces punctatus (strain DAOM BR117)</name>
    <dbReference type="NCBI Taxonomy" id="645134"/>
    <lineage>
        <taxon>Eukaryota</taxon>
        <taxon>Fungi</taxon>
        <taxon>Fungi incertae sedis</taxon>
        <taxon>Chytridiomycota</taxon>
        <taxon>Chytridiomycota incertae sedis</taxon>
        <taxon>Chytridiomycetes</taxon>
        <taxon>Spizellomycetales</taxon>
        <taxon>Spizellomycetaceae</taxon>
        <taxon>Spizellomyces</taxon>
    </lineage>
</organism>
<dbReference type="Pfam" id="PF13898">
    <property type="entry name" value="MINDY-3_4_CD"/>
    <property type="match status" value="1"/>
</dbReference>
<reference evidence="4 5" key="1">
    <citation type="submission" date="2009-08" db="EMBL/GenBank/DDBJ databases">
        <title>The Genome Sequence of Spizellomyces punctatus strain DAOM BR117.</title>
        <authorList>
            <consortium name="The Broad Institute Genome Sequencing Platform"/>
            <person name="Russ C."/>
            <person name="Cuomo C."/>
            <person name="Shea T."/>
            <person name="Young S.K."/>
            <person name="Zeng Q."/>
            <person name="Koehrsen M."/>
            <person name="Haas B."/>
            <person name="Borodovsky M."/>
            <person name="Guigo R."/>
            <person name="Alvarado L."/>
            <person name="Berlin A."/>
            <person name="Bochicchio J."/>
            <person name="Borenstein D."/>
            <person name="Chapman S."/>
            <person name="Chen Z."/>
            <person name="Engels R."/>
            <person name="Freedman E."/>
            <person name="Gellesch M."/>
            <person name="Goldberg J."/>
            <person name="Griggs A."/>
            <person name="Gujja S."/>
            <person name="Heiman D."/>
            <person name="Hepburn T."/>
            <person name="Howarth C."/>
            <person name="Jen D."/>
            <person name="Larson L."/>
            <person name="Lewis B."/>
            <person name="Mehta T."/>
            <person name="Park D."/>
            <person name="Pearson M."/>
            <person name="Roberts A."/>
            <person name="Saif S."/>
            <person name="Shenoy N."/>
            <person name="Sisk P."/>
            <person name="Stolte C."/>
            <person name="Sykes S."/>
            <person name="Thomson T."/>
            <person name="Walk T."/>
            <person name="White J."/>
            <person name="Yandava C."/>
            <person name="Burger G."/>
            <person name="Gray M.W."/>
            <person name="Holland P.W.H."/>
            <person name="King N."/>
            <person name="Lang F.B.F."/>
            <person name="Roger A.J."/>
            <person name="Ruiz-Trillo I."/>
            <person name="Lander E."/>
            <person name="Nusbaum C."/>
        </authorList>
    </citation>
    <scope>NUCLEOTIDE SEQUENCE [LARGE SCALE GENOMIC DNA]</scope>
    <source>
        <strain evidence="4 5">DAOM BR117</strain>
    </source>
</reference>
<evidence type="ECO:0000313" key="4">
    <source>
        <dbReference type="EMBL" id="KND00033.1"/>
    </source>
</evidence>
<dbReference type="InterPro" id="IPR025257">
    <property type="entry name" value="MINDY-3/4_CD"/>
</dbReference>